<keyword evidence="10" id="KW-1185">Reference proteome</keyword>
<evidence type="ECO:0000256" key="2">
    <source>
        <dbReference type="ARBA" id="ARBA00007635"/>
    </source>
</evidence>
<evidence type="ECO:0000313" key="10">
    <source>
        <dbReference type="Proteomes" id="UP000596660"/>
    </source>
</evidence>
<evidence type="ECO:0000256" key="6">
    <source>
        <dbReference type="RuleBase" id="RU363077"/>
    </source>
</evidence>
<feature type="transmembrane region" description="Helical" evidence="6">
    <location>
        <begin position="46"/>
        <end position="64"/>
    </location>
</feature>
<comment type="subcellular location">
    <subcellularLocation>
        <location evidence="1 6">Membrane</location>
        <topology evidence="1 6">Multi-pass membrane protein</topology>
    </subcellularLocation>
</comment>
<feature type="transmembrane region" description="Helical" evidence="6">
    <location>
        <begin position="109"/>
        <end position="129"/>
    </location>
</feature>
<evidence type="ECO:0000256" key="1">
    <source>
        <dbReference type="ARBA" id="ARBA00004141"/>
    </source>
</evidence>
<name>A0A803MMC9_CHEQI</name>
<evidence type="ECO:0000313" key="9">
    <source>
        <dbReference type="EnsemblPlants" id="AUR62032091-RA:cds"/>
    </source>
</evidence>
<dbReference type="Gramene" id="AUR62032091-RA">
    <property type="protein sequence ID" value="AUR62032091-RA:cds"/>
    <property type="gene ID" value="AUR62032091"/>
</dbReference>
<dbReference type="InterPro" id="IPR030184">
    <property type="entry name" value="WAT1-related"/>
</dbReference>
<sequence length="188" mass="20748">MPYYKLQQSSQSEWIIGGVLLGTDYILTPVWYVVQAHILKEYPAELVVVFFYCLFGALVSGAISSVTEPDRAAWMPRPDISLVAILYSGGYELLSTSIQAWILHKKGPFYVAMFKPLSIAIAAAMGVMFLGETLYMGSIIGAAVITLGFYSLMWGKTKENAYEELSFTDPESSSCKTPLLQSLKSENS</sequence>
<dbReference type="AlphaFoldDB" id="A0A803MMC9"/>
<reference evidence="9" key="2">
    <citation type="submission" date="2021-03" db="UniProtKB">
        <authorList>
            <consortium name="EnsemblPlants"/>
        </authorList>
    </citation>
    <scope>IDENTIFICATION</scope>
</reference>
<dbReference type="PANTHER" id="PTHR31218">
    <property type="entry name" value="WAT1-RELATED PROTEIN"/>
    <property type="match status" value="1"/>
</dbReference>
<feature type="transmembrane region" description="Helical" evidence="6">
    <location>
        <begin position="84"/>
        <end position="102"/>
    </location>
</feature>
<comment type="similarity">
    <text evidence="2 6">Belongs to the drug/metabolite transporter (DMT) superfamily. Plant drug/metabolite exporter (P-DME) (TC 2.A.7.4) family.</text>
</comment>
<keyword evidence="3 6" id="KW-0812">Transmembrane</keyword>
<evidence type="ECO:0000256" key="3">
    <source>
        <dbReference type="ARBA" id="ARBA00022692"/>
    </source>
</evidence>
<dbReference type="InterPro" id="IPR000620">
    <property type="entry name" value="EamA_dom"/>
</dbReference>
<dbReference type="EnsemblPlants" id="AUR62032091-RA">
    <property type="protein sequence ID" value="AUR62032091-RA:cds"/>
    <property type="gene ID" value="AUR62032091"/>
</dbReference>
<feature type="region of interest" description="Disordered" evidence="7">
    <location>
        <begin position="169"/>
        <end position="188"/>
    </location>
</feature>
<dbReference type="Pfam" id="PF00892">
    <property type="entry name" value="EamA"/>
    <property type="match status" value="1"/>
</dbReference>
<dbReference type="Proteomes" id="UP000596660">
    <property type="component" value="Unplaced"/>
</dbReference>
<feature type="transmembrane region" description="Helical" evidence="6">
    <location>
        <begin position="14"/>
        <end position="34"/>
    </location>
</feature>
<feature type="domain" description="EamA" evidence="8">
    <location>
        <begin position="30"/>
        <end position="152"/>
    </location>
</feature>
<evidence type="ECO:0000256" key="5">
    <source>
        <dbReference type="ARBA" id="ARBA00023136"/>
    </source>
</evidence>
<evidence type="ECO:0000259" key="8">
    <source>
        <dbReference type="Pfam" id="PF00892"/>
    </source>
</evidence>
<dbReference type="GO" id="GO:0016020">
    <property type="term" value="C:membrane"/>
    <property type="evidence" value="ECO:0007669"/>
    <property type="project" value="UniProtKB-SubCell"/>
</dbReference>
<accession>A0A803MMC9</accession>
<dbReference type="OMA" id="IQAWILH"/>
<protein>
    <recommendedName>
        <fullName evidence="6">WAT1-related protein</fullName>
    </recommendedName>
</protein>
<evidence type="ECO:0000256" key="7">
    <source>
        <dbReference type="SAM" id="MobiDB-lite"/>
    </source>
</evidence>
<evidence type="ECO:0000256" key="4">
    <source>
        <dbReference type="ARBA" id="ARBA00022989"/>
    </source>
</evidence>
<proteinExistence type="inferred from homology"/>
<reference evidence="9" key="1">
    <citation type="journal article" date="2017" name="Nature">
        <title>The genome of Chenopodium quinoa.</title>
        <authorList>
            <person name="Jarvis D.E."/>
            <person name="Ho Y.S."/>
            <person name="Lightfoot D.J."/>
            <person name="Schmoeckel S.M."/>
            <person name="Li B."/>
            <person name="Borm T.J.A."/>
            <person name="Ohyanagi H."/>
            <person name="Mineta K."/>
            <person name="Michell C.T."/>
            <person name="Saber N."/>
            <person name="Kharbatia N.M."/>
            <person name="Rupper R.R."/>
            <person name="Sharp A.R."/>
            <person name="Dally N."/>
            <person name="Boughton B.A."/>
            <person name="Woo Y.H."/>
            <person name="Gao G."/>
            <person name="Schijlen E.G.W.M."/>
            <person name="Guo X."/>
            <person name="Momin A.A."/>
            <person name="Negrao S."/>
            <person name="Al-Babili S."/>
            <person name="Gehring C."/>
            <person name="Roessner U."/>
            <person name="Jung C."/>
            <person name="Murphy K."/>
            <person name="Arold S.T."/>
            <person name="Gojobori T."/>
            <person name="van der Linden C.G."/>
            <person name="van Loo E.N."/>
            <person name="Jellen E.N."/>
            <person name="Maughan P.J."/>
            <person name="Tester M."/>
        </authorList>
    </citation>
    <scope>NUCLEOTIDE SEQUENCE [LARGE SCALE GENOMIC DNA]</scope>
    <source>
        <strain evidence="9">cv. PI 614886</strain>
    </source>
</reference>
<keyword evidence="4 6" id="KW-1133">Transmembrane helix</keyword>
<dbReference type="InterPro" id="IPR037185">
    <property type="entry name" value="EmrE-like"/>
</dbReference>
<keyword evidence="5 6" id="KW-0472">Membrane</keyword>
<dbReference type="GO" id="GO:0022857">
    <property type="term" value="F:transmembrane transporter activity"/>
    <property type="evidence" value="ECO:0007669"/>
    <property type="project" value="InterPro"/>
</dbReference>
<organism evidence="9 10">
    <name type="scientific">Chenopodium quinoa</name>
    <name type="common">Quinoa</name>
    <dbReference type="NCBI Taxonomy" id="63459"/>
    <lineage>
        <taxon>Eukaryota</taxon>
        <taxon>Viridiplantae</taxon>
        <taxon>Streptophyta</taxon>
        <taxon>Embryophyta</taxon>
        <taxon>Tracheophyta</taxon>
        <taxon>Spermatophyta</taxon>
        <taxon>Magnoliopsida</taxon>
        <taxon>eudicotyledons</taxon>
        <taxon>Gunneridae</taxon>
        <taxon>Pentapetalae</taxon>
        <taxon>Caryophyllales</taxon>
        <taxon>Chenopodiaceae</taxon>
        <taxon>Chenopodioideae</taxon>
        <taxon>Atripliceae</taxon>
        <taxon>Chenopodium</taxon>
    </lineage>
</organism>
<feature type="transmembrane region" description="Helical" evidence="6">
    <location>
        <begin position="135"/>
        <end position="153"/>
    </location>
</feature>
<dbReference type="SUPFAM" id="SSF103481">
    <property type="entry name" value="Multidrug resistance efflux transporter EmrE"/>
    <property type="match status" value="1"/>
</dbReference>